<accession>A0A382AWJ1</accession>
<protein>
    <recommendedName>
        <fullName evidence="3">CoA transferase</fullName>
    </recommendedName>
</protein>
<dbReference type="EMBL" id="UINC01026981">
    <property type="protein sequence ID" value="SVB05412.1"/>
    <property type="molecule type" value="Genomic_DNA"/>
</dbReference>
<gene>
    <name evidence="2" type="ORF">METZ01_LOCUS158266</name>
</gene>
<dbReference type="AlphaFoldDB" id="A0A382AWJ1"/>
<dbReference type="InterPro" id="IPR044855">
    <property type="entry name" value="CoA-Trfase_III_dom3_sf"/>
</dbReference>
<keyword evidence="1" id="KW-0808">Transferase</keyword>
<evidence type="ECO:0000256" key="1">
    <source>
        <dbReference type="ARBA" id="ARBA00022679"/>
    </source>
</evidence>
<dbReference type="InterPro" id="IPR023606">
    <property type="entry name" value="CoA-Trfase_III_dom_1_sf"/>
</dbReference>
<dbReference type="Gene3D" id="3.40.50.10540">
    <property type="entry name" value="Crotonobetainyl-coa:carnitine coa-transferase, domain 1"/>
    <property type="match status" value="1"/>
</dbReference>
<name>A0A382AWJ1_9ZZZZ</name>
<dbReference type="Pfam" id="PF02515">
    <property type="entry name" value="CoA_transf_3"/>
    <property type="match status" value="1"/>
</dbReference>
<dbReference type="GO" id="GO:0008410">
    <property type="term" value="F:CoA-transferase activity"/>
    <property type="evidence" value="ECO:0007669"/>
    <property type="project" value="TreeGrafter"/>
</dbReference>
<proteinExistence type="predicted"/>
<evidence type="ECO:0008006" key="3">
    <source>
        <dbReference type="Google" id="ProtNLM"/>
    </source>
</evidence>
<sequence length="403" mass="43926">MAEATGPLRDMTIIDCTMALAGPFGTALLADLGANVIKVEPPQGDMSRSGAPLPPDFANANVEDEAAVNYGGYFASINRNKRSIVLDFKNDKDREKFLQLCEQADAIVENMRSGVMDKLGLGYEIIAKRNPKIVYGCIRGFGDPRTGKSPYSDWPAYDAVAQAMSGLAHITGPEGEGGYPCGVSVGDIFPGTLMALGVVSAVHNARQTGQGQFMDVAMYDAMLAFCETLIVNYGYPEQRSLQARGRHHPNLMPFGMYPTSDGAVAIAAPGQNHWEILCQSMGRKDLIDDERAKNTYVRRKHQVYIEAQIAAWTSSKTKSEIIEILGGEVPCGPVNTAEDIYNDPHVAVREMITRFQLPGDNPEVAIVGTPFKFTETKAGFYRLPPNLGEHTEAVLDEFNIPKE</sequence>
<dbReference type="PANTHER" id="PTHR48207:SF3">
    <property type="entry name" value="SUCCINATE--HYDROXYMETHYLGLUTARATE COA-TRANSFERASE"/>
    <property type="match status" value="1"/>
</dbReference>
<dbReference type="InterPro" id="IPR003673">
    <property type="entry name" value="CoA-Trfase_fam_III"/>
</dbReference>
<dbReference type="PANTHER" id="PTHR48207">
    <property type="entry name" value="SUCCINATE--HYDROXYMETHYLGLUTARATE COA-TRANSFERASE"/>
    <property type="match status" value="1"/>
</dbReference>
<dbReference type="SUPFAM" id="SSF89796">
    <property type="entry name" value="CoA-transferase family III (CaiB/BaiF)"/>
    <property type="match status" value="1"/>
</dbReference>
<dbReference type="InterPro" id="IPR050483">
    <property type="entry name" value="CoA-transferase_III_domain"/>
</dbReference>
<evidence type="ECO:0000313" key="2">
    <source>
        <dbReference type="EMBL" id="SVB05412.1"/>
    </source>
</evidence>
<organism evidence="2">
    <name type="scientific">marine metagenome</name>
    <dbReference type="NCBI Taxonomy" id="408172"/>
    <lineage>
        <taxon>unclassified sequences</taxon>
        <taxon>metagenomes</taxon>
        <taxon>ecological metagenomes</taxon>
    </lineage>
</organism>
<dbReference type="Gene3D" id="3.30.1540.10">
    <property type="entry name" value="formyl-coa transferase, domain 3"/>
    <property type="match status" value="1"/>
</dbReference>
<reference evidence="2" key="1">
    <citation type="submission" date="2018-05" db="EMBL/GenBank/DDBJ databases">
        <authorList>
            <person name="Lanie J.A."/>
            <person name="Ng W.-L."/>
            <person name="Kazmierczak K.M."/>
            <person name="Andrzejewski T.M."/>
            <person name="Davidsen T.M."/>
            <person name="Wayne K.J."/>
            <person name="Tettelin H."/>
            <person name="Glass J.I."/>
            <person name="Rusch D."/>
            <person name="Podicherti R."/>
            <person name="Tsui H.-C.T."/>
            <person name="Winkler M.E."/>
        </authorList>
    </citation>
    <scope>NUCLEOTIDE SEQUENCE</scope>
</reference>